<evidence type="ECO:0000313" key="3">
    <source>
        <dbReference type="Proteomes" id="UP000004816"/>
    </source>
</evidence>
<evidence type="ECO:0008006" key="4">
    <source>
        <dbReference type="Google" id="ProtNLM"/>
    </source>
</evidence>
<dbReference type="OrthoDB" id="4536940at2"/>
<reference evidence="2 3" key="1">
    <citation type="journal article" date="2011" name="Stand. Genomic Sci.">
        <title>High quality draft genome sequence of Segniliparus rugosus CDC 945(T)= (ATCC BAA-974(T)).</title>
        <authorList>
            <person name="Earl A.M."/>
            <person name="Desjardins C.A."/>
            <person name="Fitzgerald M.G."/>
            <person name="Arachchi H.M."/>
            <person name="Zeng Q."/>
            <person name="Mehta T."/>
            <person name="Griggs A."/>
            <person name="Birren B.W."/>
            <person name="Toney N.C."/>
            <person name="Carr J."/>
            <person name="Posey J."/>
            <person name="Butler W.R."/>
        </authorList>
    </citation>
    <scope>NUCLEOTIDE SEQUENCE [LARGE SCALE GENOMIC DNA]</scope>
    <source>
        <strain evidence="3">ATCC BAA-974 / DSM 45345 / CCUG 50838 / CIP 108380 / JCM 13579 / CDC 945</strain>
    </source>
</reference>
<dbReference type="STRING" id="679197.HMPREF9336_00303"/>
<comment type="caution">
    <text evidence="2">The sequence shown here is derived from an EMBL/GenBank/DDBJ whole genome shotgun (WGS) entry which is preliminary data.</text>
</comment>
<keyword evidence="1" id="KW-0732">Signal</keyword>
<evidence type="ECO:0000256" key="1">
    <source>
        <dbReference type="SAM" id="SignalP"/>
    </source>
</evidence>
<dbReference type="InterPro" id="IPR009003">
    <property type="entry name" value="Peptidase_S1_PA"/>
</dbReference>
<evidence type="ECO:0000313" key="2">
    <source>
        <dbReference type="EMBL" id="EFV14853.1"/>
    </source>
</evidence>
<dbReference type="SUPFAM" id="SSF50494">
    <property type="entry name" value="Trypsin-like serine proteases"/>
    <property type="match status" value="1"/>
</dbReference>
<dbReference type="EMBL" id="ACZI02000003">
    <property type="protein sequence ID" value="EFV14853.1"/>
    <property type="molecule type" value="Genomic_DNA"/>
</dbReference>
<gene>
    <name evidence="2" type="ORF">HMPREF9336_00303</name>
</gene>
<proteinExistence type="predicted"/>
<name>E5XLD4_SEGRC</name>
<keyword evidence="3" id="KW-1185">Reference proteome</keyword>
<dbReference type="Gene3D" id="2.40.10.10">
    <property type="entry name" value="Trypsin-like serine proteases"/>
    <property type="match status" value="2"/>
</dbReference>
<sequence>MPNRLAATVFALAFAGVWSLPAATAEPTQVSLAPGAPLMLGGTPRTSGEEIQMEACRLTAIGYDDEQRLVGITAGHCARIGRVVYSELVGRLGQLGQVVRVHHDMGIPAEMDMSRPWHEDIDFAIIEFDQAKVVPSAAARVGGNDVKVADVGGAPKVGDKACQSGRTTSNVCGTVTEVQDWQHRAEFCTSEGDSGAPVFVGDRIVGLVTTALKTKENACGTELGSNLDAVLEAIGPGVGEGFQPFVG</sequence>
<organism evidence="2 3">
    <name type="scientific">Segniliparus rugosus (strain ATCC BAA-974 / DSM 45345 / CCUG 50838 / CIP 108380 / JCM 13579 / CDC 945)</name>
    <dbReference type="NCBI Taxonomy" id="679197"/>
    <lineage>
        <taxon>Bacteria</taxon>
        <taxon>Bacillati</taxon>
        <taxon>Actinomycetota</taxon>
        <taxon>Actinomycetes</taxon>
        <taxon>Mycobacteriales</taxon>
        <taxon>Segniliparaceae</taxon>
        <taxon>Segniliparus</taxon>
    </lineage>
</organism>
<dbReference type="eggNOG" id="COG5640">
    <property type="taxonomic scope" value="Bacteria"/>
</dbReference>
<dbReference type="InterPro" id="IPR043504">
    <property type="entry name" value="Peptidase_S1_PA_chymotrypsin"/>
</dbReference>
<accession>E5XLD4</accession>
<feature type="chain" id="PRO_5003200254" description="Peptidase S1 domain-containing protein" evidence="1">
    <location>
        <begin position="23"/>
        <end position="247"/>
    </location>
</feature>
<feature type="signal peptide" evidence="1">
    <location>
        <begin position="1"/>
        <end position="22"/>
    </location>
</feature>
<dbReference type="Proteomes" id="UP000004816">
    <property type="component" value="Unassembled WGS sequence"/>
</dbReference>
<dbReference type="HOGENOM" id="CLU_083259_1_0_11"/>
<dbReference type="AlphaFoldDB" id="E5XLD4"/>
<protein>
    <recommendedName>
        <fullName evidence="4">Peptidase S1 domain-containing protein</fullName>
    </recommendedName>
</protein>
<dbReference type="RefSeq" id="WP_007467162.1">
    <property type="nucleotide sequence ID" value="NZ_KI391954.1"/>
</dbReference>